<name>A0AAN8JLL6_PATCE</name>
<sequence length="84" mass="8822">MTVRGGTGFVSGLELCRSGAVCDVEGSTFVGLHVHVEDAEGEEAVDEEAGDVDAVGVDAVVLVPLEHEGWLAALESIFLDFIYN</sequence>
<dbReference type="AlphaFoldDB" id="A0AAN8JLL6"/>
<evidence type="ECO:0000313" key="2">
    <source>
        <dbReference type="Proteomes" id="UP001347796"/>
    </source>
</evidence>
<keyword evidence="2" id="KW-1185">Reference proteome</keyword>
<proteinExistence type="predicted"/>
<dbReference type="EMBL" id="JAZGQO010000009">
    <property type="protein sequence ID" value="KAK6178356.1"/>
    <property type="molecule type" value="Genomic_DNA"/>
</dbReference>
<accession>A0AAN8JLL6</accession>
<reference evidence="1 2" key="1">
    <citation type="submission" date="2024-01" db="EMBL/GenBank/DDBJ databases">
        <title>The genome of the rayed Mediterranean limpet Patella caerulea (Linnaeus, 1758).</title>
        <authorList>
            <person name="Anh-Thu Weber A."/>
            <person name="Halstead-Nussloch G."/>
        </authorList>
    </citation>
    <scope>NUCLEOTIDE SEQUENCE [LARGE SCALE GENOMIC DNA]</scope>
    <source>
        <strain evidence="1">AATW-2023a</strain>
        <tissue evidence="1">Whole specimen</tissue>
    </source>
</reference>
<dbReference type="Proteomes" id="UP001347796">
    <property type="component" value="Unassembled WGS sequence"/>
</dbReference>
<gene>
    <name evidence="1" type="ORF">SNE40_013152</name>
</gene>
<evidence type="ECO:0000313" key="1">
    <source>
        <dbReference type="EMBL" id="KAK6178356.1"/>
    </source>
</evidence>
<comment type="caution">
    <text evidence="1">The sequence shown here is derived from an EMBL/GenBank/DDBJ whole genome shotgun (WGS) entry which is preliminary data.</text>
</comment>
<organism evidence="1 2">
    <name type="scientific">Patella caerulea</name>
    <name type="common">Rayed Mediterranean limpet</name>
    <dbReference type="NCBI Taxonomy" id="87958"/>
    <lineage>
        <taxon>Eukaryota</taxon>
        <taxon>Metazoa</taxon>
        <taxon>Spiralia</taxon>
        <taxon>Lophotrochozoa</taxon>
        <taxon>Mollusca</taxon>
        <taxon>Gastropoda</taxon>
        <taxon>Patellogastropoda</taxon>
        <taxon>Patelloidea</taxon>
        <taxon>Patellidae</taxon>
        <taxon>Patella</taxon>
    </lineage>
</organism>
<protein>
    <submittedName>
        <fullName evidence="1">Uncharacterized protein</fullName>
    </submittedName>
</protein>